<evidence type="ECO:0000313" key="2">
    <source>
        <dbReference type="Proteomes" id="UP000824120"/>
    </source>
</evidence>
<comment type="caution">
    <text evidence="1">The sequence shown here is derived from an EMBL/GenBank/DDBJ whole genome shotgun (WGS) entry which is preliminary data.</text>
</comment>
<keyword evidence="2" id="KW-1185">Reference proteome</keyword>
<dbReference type="Proteomes" id="UP000824120">
    <property type="component" value="Chromosome 1"/>
</dbReference>
<reference evidence="1 2" key="1">
    <citation type="submission" date="2020-09" db="EMBL/GenBank/DDBJ databases">
        <title>De no assembly of potato wild relative species, Solanum commersonii.</title>
        <authorList>
            <person name="Cho K."/>
        </authorList>
    </citation>
    <scope>NUCLEOTIDE SEQUENCE [LARGE SCALE GENOMIC DNA]</scope>
    <source>
        <strain evidence="1">LZ3.2</strain>
        <tissue evidence="1">Leaf</tissue>
    </source>
</reference>
<evidence type="ECO:0000313" key="1">
    <source>
        <dbReference type="EMBL" id="KAG5630584.1"/>
    </source>
</evidence>
<accession>A0A9J6B1M9</accession>
<organism evidence="1 2">
    <name type="scientific">Solanum commersonii</name>
    <name type="common">Commerson's wild potato</name>
    <name type="synonym">Commerson's nightshade</name>
    <dbReference type="NCBI Taxonomy" id="4109"/>
    <lineage>
        <taxon>Eukaryota</taxon>
        <taxon>Viridiplantae</taxon>
        <taxon>Streptophyta</taxon>
        <taxon>Embryophyta</taxon>
        <taxon>Tracheophyta</taxon>
        <taxon>Spermatophyta</taxon>
        <taxon>Magnoliopsida</taxon>
        <taxon>eudicotyledons</taxon>
        <taxon>Gunneridae</taxon>
        <taxon>Pentapetalae</taxon>
        <taxon>asterids</taxon>
        <taxon>lamiids</taxon>
        <taxon>Solanales</taxon>
        <taxon>Solanaceae</taxon>
        <taxon>Solanoideae</taxon>
        <taxon>Solaneae</taxon>
        <taxon>Solanum</taxon>
    </lineage>
</organism>
<dbReference type="EMBL" id="JACXVP010000001">
    <property type="protein sequence ID" value="KAG5630584.1"/>
    <property type="molecule type" value="Genomic_DNA"/>
</dbReference>
<sequence>MPDVKIFNLDFSGGSYIGSSCAGIMATTTTERPPFEDVLPTPQPQTTTYTTLFNFNTLNPK</sequence>
<name>A0A9J6B1M9_SOLCO</name>
<gene>
    <name evidence="1" type="ORF">H5410_002301</name>
</gene>
<proteinExistence type="predicted"/>
<dbReference type="AlphaFoldDB" id="A0A9J6B1M9"/>
<dbReference type="PROSITE" id="PS51257">
    <property type="entry name" value="PROKAR_LIPOPROTEIN"/>
    <property type="match status" value="1"/>
</dbReference>
<protein>
    <submittedName>
        <fullName evidence="1">Uncharacterized protein</fullName>
    </submittedName>
</protein>